<dbReference type="SUPFAM" id="SSF81383">
    <property type="entry name" value="F-box domain"/>
    <property type="match status" value="1"/>
</dbReference>
<dbReference type="InterPro" id="IPR032675">
    <property type="entry name" value="LRR_dom_sf"/>
</dbReference>
<dbReference type="Gene3D" id="3.80.10.10">
    <property type="entry name" value="Ribonuclease Inhibitor"/>
    <property type="match status" value="1"/>
</dbReference>
<sequence length="540" mass="60481">MLGIPTLATDLFSRSLRFLRCLISPARAATLLHSPTPGQRSLAIIFMSQSNYISQLPPEILGEILTYCTAFNADSPAQLATISGYFHRVISLTPHVWQRLTLSLFAHSEEAYRRKVHLWFLRAATCNLHLDVDLRPSITNGDVPQGETLADPMTQLRLPHMLRPYSSRIGSLQLDGMSEHDAQSFISSVYPPQHDGVHMSLESLVVRINPDSPPVSIIQSAISPPYSQLTLPRLSHLSCLHLVNHTLPDPSKFDLSTLRSLVISRPIRASPFQLQAIVHILRTTPSIAHLEIYGRITDIVAPLSPAGEGAGQDEDPLAPLTLPCLTHLSLRSNHIPQILSALIMPELRALRLDDLDGRRKNASEETSTALRQLLVRMDLPRETRRGNGLKVLDLGSISIRRQRGKQTHLWEWCFKRMWLLEEIRVKNMDVNDLADILIPSKYHHEAGDTPSQDETVCPRLRSLSIVNNQPSHLVAQFRCLRPSVDLKYEITDDVLSHPCIEPPGSVSPPAPSNASRGFGFGFPFDRRRNEGALKKFDKNY</sequence>
<evidence type="ECO:0000259" key="1">
    <source>
        <dbReference type="PROSITE" id="PS50181"/>
    </source>
</evidence>
<evidence type="ECO:0000313" key="3">
    <source>
        <dbReference type="Proteomes" id="UP000807342"/>
    </source>
</evidence>
<feature type="domain" description="F-box" evidence="1">
    <location>
        <begin position="50"/>
        <end position="100"/>
    </location>
</feature>
<dbReference type="InterPro" id="IPR001810">
    <property type="entry name" value="F-box_dom"/>
</dbReference>
<gene>
    <name evidence="2" type="ORF">P691DRAFT_807578</name>
</gene>
<accession>A0A9P5X6X2</accession>
<dbReference type="EMBL" id="MU151389">
    <property type="protein sequence ID" value="KAF9444275.1"/>
    <property type="molecule type" value="Genomic_DNA"/>
</dbReference>
<keyword evidence="3" id="KW-1185">Reference proteome</keyword>
<dbReference type="SUPFAM" id="SSF52047">
    <property type="entry name" value="RNI-like"/>
    <property type="match status" value="1"/>
</dbReference>
<dbReference type="Proteomes" id="UP000807342">
    <property type="component" value="Unassembled WGS sequence"/>
</dbReference>
<dbReference type="PROSITE" id="PS50181">
    <property type="entry name" value="FBOX"/>
    <property type="match status" value="1"/>
</dbReference>
<proteinExistence type="predicted"/>
<name>A0A9P5X6X2_9AGAR</name>
<dbReference type="InterPro" id="IPR036047">
    <property type="entry name" value="F-box-like_dom_sf"/>
</dbReference>
<reference evidence="2" key="1">
    <citation type="submission" date="2020-11" db="EMBL/GenBank/DDBJ databases">
        <authorList>
            <consortium name="DOE Joint Genome Institute"/>
            <person name="Ahrendt S."/>
            <person name="Riley R."/>
            <person name="Andreopoulos W."/>
            <person name="Labutti K."/>
            <person name="Pangilinan J."/>
            <person name="Ruiz-Duenas F.J."/>
            <person name="Barrasa J.M."/>
            <person name="Sanchez-Garcia M."/>
            <person name="Camarero S."/>
            <person name="Miyauchi S."/>
            <person name="Serrano A."/>
            <person name="Linde D."/>
            <person name="Babiker R."/>
            <person name="Drula E."/>
            <person name="Ayuso-Fernandez I."/>
            <person name="Pacheco R."/>
            <person name="Padilla G."/>
            <person name="Ferreira P."/>
            <person name="Barriuso J."/>
            <person name="Kellner H."/>
            <person name="Castanera R."/>
            <person name="Alfaro M."/>
            <person name="Ramirez L."/>
            <person name="Pisabarro A.G."/>
            <person name="Kuo A."/>
            <person name="Tritt A."/>
            <person name="Lipzen A."/>
            <person name="He G."/>
            <person name="Yan M."/>
            <person name="Ng V."/>
            <person name="Cullen D."/>
            <person name="Martin F."/>
            <person name="Rosso M.-N."/>
            <person name="Henrissat B."/>
            <person name="Hibbett D."/>
            <person name="Martinez A.T."/>
            <person name="Grigoriev I.V."/>
        </authorList>
    </citation>
    <scope>NUCLEOTIDE SEQUENCE</scope>
    <source>
        <strain evidence="2">MF-IS2</strain>
    </source>
</reference>
<dbReference type="OrthoDB" id="3006100at2759"/>
<evidence type="ECO:0000313" key="2">
    <source>
        <dbReference type="EMBL" id="KAF9444275.1"/>
    </source>
</evidence>
<organism evidence="2 3">
    <name type="scientific">Macrolepiota fuliginosa MF-IS2</name>
    <dbReference type="NCBI Taxonomy" id="1400762"/>
    <lineage>
        <taxon>Eukaryota</taxon>
        <taxon>Fungi</taxon>
        <taxon>Dikarya</taxon>
        <taxon>Basidiomycota</taxon>
        <taxon>Agaricomycotina</taxon>
        <taxon>Agaricomycetes</taxon>
        <taxon>Agaricomycetidae</taxon>
        <taxon>Agaricales</taxon>
        <taxon>Agaricineae</taxon>
        <taxon>Agaricaceae</taxon>
        <taxon>Macrolepiota</taxon>
    </lineage>
</organism>
<protein>
    <recommendedName>
        <fullName evidence="1">F-box domain-containing protein</fullName>
    </recommendedName>
</protein>
<dbReference type="AlphaFoldDB" id="A0A9P5X6X2"/>
<comment type="caution">
    <text evidence="2">The sequence shown here is derived from an EMBL/GenBank/DDBJ whole genome shotgun (WGS) entry which is preliminary data.</text>
</comment>